<reference evidence="1 2" key="1">
    <citation type="submission" date="2016-02" db="EMBL/GenBank/DDBJ databases">
        <title>Genome sequence of Clostridium thermobutyricum DSM 4928.</title>
        <authorList>
            <person name="Poehlein A."/>
            <person name="Daniel R."/>
        </authorList>
    </citation>
    <scope>NUCLEOTIDE SEQUENCE [LARGE SCALE GENOMIC DNA]</scope>
    <source>
        <strain evidence="1 2">DSM 4928</strain>
    </source>
</reference>
<dbReference type="AlphaFoldDB" id="A0A1V4SW70"/>
<gene>
    <name evidence="1" type="ORF">CLTHE_11830</name>
</gene>
<sequence length="130" mass="14869">MHSKNFLFWKTAFERKQVDIYTLAQMTGVNGELTSDEFQEITGMNYIPDTSTNKVNFVSTSDIMQQLAMSKINNMQKDKMISDLANQIALNKINSMQKDMIINNLSKQIANNKLELMELKNKENLVKAGN</sequence>
<dbReference type="RefSeq" id="WP_080022438.1">
    <property type="nucleotide sequence ID" value="NZ_LTAY01000031.1"/>
</dbReference>
<organism evidence="1 2">
    <name type="scientific">Clostridium thermobutyricum DSM 4928</name>
    <dbReference type="NCBI Taxonomy" id="1121339"/>
    <lineage>
        <taxon>Bacteria</taxon>
        <taxon>Bacillati</taxon>
        <taxon>Bacillota</taxon>
        <taxon>Clostridia</taxon>
        <taxon>Eubacteriales</taxon>
        <taxon>Clostridiaceae</taxon>
        <taxon>Clostridium</taxon>
    </lineage>
</organism>
<evidence type="ECO:0000313" key="1">
    <source>
        <dbReference type="EMBL" id="OPX48504.1"/>
    </source>
</evidence>
<name>A0A1V4SW70_9CLOT</name>
<protein>
    <submittedName>
        <fullName evidence="1">Uncharacterized protein</fullName>
    </submittedName>
</protein>
<evidence type="ECO:0000313" key="2">
    <source>
        <dbReference type="Proteomes" id="UP000191448"/>
    </source>
</evidence>
<comment type="caution">
    <text evidence="1">The sequence shown here is derived from an EMBL/GenBank/DDBJ whole genome shotgun (WGS) entry which is preliminary data.</text>
</comment>
<proteinExistence type="predicted"/>
<dbReference type="Proteomes" id="UP000191448">
    <property type="component" value="Unassembled WGS sequence"/>
</dbReference>
<accession>A0A1V4SW70</accession>
<dbReference type="EMBL" id="LTAY01000031">
    <property type="protein sequence ID" value="OPX48504.1"/>
    <property type="molecule type" value="Genomic_DNA"/>
</dbReference>